<evidence type="ECO:0000256" key="3">
    <source>
        <dbReference type="ARBA" id="ARBA00022692"/>
    </source>
</evidence>
<comment type="subcellular location">
    <subcellularLocation>
        <location evidence="1">Cell membrane</location>
        <topology evidence="1">Multi-pass membrane protein</topology>
    </subcellularLocation>
</comment>
<feature type="transmembrane region" description="Helical" evidence="6">
    <location>
        <begin position="92"/>
        <end position="112"/>
    </location>
</feature>
<dbReference type="SUPFAM" id="SSF103473">
    <property type="entry name" value="MFS general substrate transporter"/>
    <property type="match status" value="1"/>
</dbReference>
<dbReference type="Proteomes" id="UP001232536">
    <property type="component" value="Unassembled WGS sequence"/>
</dbReference>
<keyword evidence="3 6" id="KW-0812">Transmembrane</keyword>
<feature type="transmembrane region" description="Helical" evidence="6">
    <location>
        <begin position="283"/>
        <end position="302"/>
    </location>
</feature>
<proteinExistence type="predicted"/>
<gene>
    <name evidence="7" type="ORF">Q6348_01730</name>
</gene>
<dbReference type="Gene3D" id="1.20.1250.20">
    <property type="entry name" value="MFS general substrate transporter like domains"/>
    <property type="match status" value="1"/>
</dbReference>
<keyword evidence="4 6" id="KW-1133">Transmembrane helix</keyword>
<dbReference type="InterPro" id="IPR036259">
    <property type="entry name" value="MFS_trans_sf"/>
</dbReference>
<organism evidence="7 8">
    <name type="scientific">Actinotalea lenta</name>
    <dbReference type="NCBI Taxonomy" id="3064654"/>
    <lineage>
        <taxon>Bacteria</taxon>
        <taxon>Bacillati</taxon>
        <taxon>Actinomycetota</taxon>
        <taxon>Actinomycetes</taxon>
        <taxon>Micrococcales</taxon>
        <taxon>Cellulomonadaceae</taxon>
        <taxon>Actinotalea</taxon>
    </lineage>
</organism>
<dbReference type="EMBL" id="JAUQYP010000001">
    <property type="protein sequence ID" value="MDO8105912.1"/>
    <property type="molecule type" value="Genomic_DNA"/>
</dbReference>
<sequence length="432" mass="44014">MSTDLHSHATAPAEPATREPLGPRFRALLTSTGMANLADGVVQVGLPLYAVTLTRSPVQISLLSAAAWLPWLLLALVGGAAVDRSDRRTVQVAALAVRAALLLAGAVAVTTGRMTVEVLIALALLYGATDVMIDLAETALVPDVTPRSRLRAAYGRIQATQMVMAAFVGAPIAGLLLGFGAAQLLGTAAALAGLGALVLALGVRGDYGRAGDPPPGTTHGLVATLRSTVGDVRQGLATLVHHPVLRPLTLAGALFNMASTGYTALLVLWAVGAGSRIGLTPGQYVWIGVAQAVGAVIGATAVERVVRRVPELHAMVTGWWAAAACLLAPVLAPRPWVLFAAVLVVGAGAAASNVLSVTVRQRLVQPGMLGRVTGASRTLGYGLMPLGALLAGAAADRWGLGPVLLAACALMLATPLLPALAVRRDMLVDADA</sequence>
<evidence type="ECO:0000256" key="2">
    <source>
        <dbReference type="ARBA" id="ARBA00022475"/>
    </source>
</evidence>
<evidence type="ECO:0000313" key="8">
    <source>
        <dbReference type="Proteomes" id="UP001232536"/>
    </source>
</evidence>
<evidence type="ECO:0000256" key="5">
    <source>
        <dbReference type="ARBA" id="ARBA00023136"/>
    </source>
</evidence>
<feature type="transmembrane region" description="Helical" evidence="6">
    <location>
        <begin position="401"/>
        <end position="422"/>
    </location>
</feature>
<dbReference type="InterPro" id="IPR011701">
    <property type="entry name" value="MFS"/>
</dbReference>
<accession>A0ABT9DAE3</accession>
<keyword evidence="8" id="KW-1185">Reference proteome</keyword>
<dbReference type="Pfam" id="PF07690">
    <property type="entry name" value="MFS_1"/>
    <property type="match status" value="1"/>
</dbReference>
<reference evidence="7 8" key="1">
    <citation type="submission" date="2023-07" db="EMBL/GenBank/DDBJ databases">
        <title>Description of novel actinomycetes strains, isolated from tidal flat sediment.</title>
        <authorList>
            <person name="Lu C."/>
        </authorList>
    </citation>
    <scope>NUCLEOTIDE SEQUENCE [LARGE SCALE GENOMIC DNA]</scope>
    <source>
        <strain evidence="7 8">SYSU T00b441</strain>
    </source>
</reference>
<evidence type="ECO:0000256" key="4">
    <source>
        <dbReference type="ARBA" id="ARBA00022989"/>
    </source>
</evidence>
<comment type="caution">
    <text evidence="7">The sequence shown here is derived from an EMBL/GenBank/DDBJ whole genome shotgun (WGS) entry which is preliminary data.</text>
</comment>
<evidence type="ECO:0000256" key="6">
    <source>
        <dbReference type="SAM" id="Phobius"/>
    </source>
</evidence>
<feature type="transmembrane region" description="Helical" evidence="6">
    <location>
        <begin position="338"/>
        <end position="357"/>
    </location>
</feature>
<dbReference type="PANTHER" id="PTHR23513">
    <property type="entry name" value="INTEGRAL MEMBRANE EFFLUX PROTEIN-RELATED"/>
    <property type="match status" value="1"/>
</dbReference>
<feature type="transmembrane region" description="Helical" evidence="6">
    <location>
        <begin position="58"/>
        <end position="80"/>
    </location>
</feature>
<protein>
    <submittedName>
        <fullName evidence="7">MFS transporter</fullName>
    </submittedName>
</protein>
<dbReference type="PANTHER" id="PTHR23513:SF6">
    <property type="entry name" value="MAJOR FACILITATOR SUPERFAMILY ASSOCIATED DOMAIN-CONTAINING PROTEIN"/>
    <property type="match status" value="1"/>
</dbReference>
<keyword evidence="5 6" id="KW-0472">Membrane</keyword>
<feature type="transmembrane region" description="Helical" evidence="6">
    <location>
        <begin position="378"/>
        <end position="395"/>
    </location>
</feature>
<evidence type="ECO:0000256" key="1">
    <source>
        <dbReference type="ARBA" id="ARBA00004651"/>
    </source>
</evidence>
<name>A0ABT9DAE3_9CELL</name>
<feature type="transmembrane region" description="Helical" evidence="6">
    <location>
        <begin position="185"/>
        <end position="203"/>
    </location>
</feature>
<evidence type="ECO:0000313" key="7">
    <source>
        <dbReference type="EMBL" id="MDO8105912.1"/>
    </source>
</evidence>
<feature type="transmembrane region" description="Helical" evidence="6">
    <location>
        <begin position="248"/>
        <end position="271"/>
    </location>
</feature>
<feature type="transmembrane region" description="Helical" evidence="6">
    <location>
        <begin position="162"/>
        <end position="179"/>
    </location>
</feature>
<dbReference type="CDD" id="cd06173">
    <property type="entry name" value="MFS_MefA_like"/>
    <property type="match status" value="1"/>
</dbReference>
<keyword evidence="2" id="KW-1003">Cell membrane</keyword>
<dbReference type="RefSeq" id="WP_304599607.1">
    <property type="nucleotide sequence ID" value="NZ_JAUQYO010000004.1"/>
</dbReference>